<accession>A0A1I8AVT6</accession>
<evidence type="ECO:0000313" key="2">
    <source>
        <dbReference type="WBParaSite" id="L893_g9708.t1"/>
    </source>
</evidence>
<dbReference type="AlphaFoldDB" id="A0A1I8AVT6"/>
<reference evidence="2" key="1">
    <citation type="submission" date="2016-11" db="UniProtKB">
        <authorList>
            <consortium name="WormBaseParasite"/>
        </authorList>
    </citation>
    <scope>IDENTIFICATION</scope>
</reference>
<evidence type="ECO:0000313" key="1">
    <source>
        <dbReference type="Proteomes" id="UP000095287"/>
    </source>
</evidence>
<dbReference type="WBParaSite" id="L893_g9708.t1">
    <property type="protein sequence ID" value="L893_g9708.t1"/>
    <property type="gene ID" value="L893_g9708"/>
</dbReference>
<sequence>MNEMSHALINDLNLYLETFNQDTAHSENSIIEDTTKASSRSPNVIVVAAYYHNQAVGKAKSTDSIQRNTCALFLCLWRLLPLLPCLFSQESTYRDTDMTAHLAINEEGHWQGTTHMVPAFTLARRPETVGLAENLNRLINVEHVYSMTKFHKVQTARHAIVNGAS</sequence>
<proteinExistence type="predicted"/>
<organism evidence="1 2">
    <name type="scientific">Steinernema glaseri</name>
    <dbReference type="NCBI Taxonomy" id="37863"/>
    <lineage>
        <taxon>Eukaryota</taxon>
        <taxon>Metazoa</taxon>
        <taxon>Ecdysozoa</taxon>
        <taxon>Nematoda</taxon>
        <taxon>Chromadorea</taxon>
        <taxon>Rhabditida</taxon>
        <taxon>Tylenchina</taxon>
        <taxon>Panagrolaimomorpha</taxon>
        <taxon>Strongyloidoidea</taxon>
        <taxon>Steinernematidae</taxon>
        <taxon>Steinernema</taxon>
    </lineage>
</organism>
<keyword evidence="1" id="KW-1185">Reference proteome</keyword>
<protein>
    <submittedName>
        <fullName evidence="2">Integrase catalytic domain-containing protein</fullName>
    </submittedName>
</protein>
<name>A0A1I8AVT6_9BILA</name>
<dbReference type="Proteomes" id="UP000095287">
    <property type="component" value="Unplaced"/>
</dbReference>